<gene>
    <name evidence="2" type="ORF">ACHAWO_012323</name>
</gene>
<keyword evidence="3" id="KW-1185">Reference proteome</keyword>
<organism evidence="2 3">
    <name type="scientific">Cyclotella atomus</name>
    <dbReference type="NCBI Taxonomy" id="382360"/>
    <lineage>
        <taxon>Eukaryota</taxon>
        <taxon>Sar</taxon>
        <taxon>Stramenopiles</taxon>
        <taxon>Ochrophyta</taxon>
        <taxon>Bacillariophyta</taxon>
        <taxon>Coscinodiscophyceae</taxon>
        <taxon>Thalassiosirophycidae</taxon>
        <taxon>Stephanodiscales</taxon>
        <taxon>Stephanodiscaceae</taxon>
        <taxon>Cyclotella</taxon>
    </lineage>
</organism>
<keyword evidence="1" id="KW-0175">Coiled coil</keyword>
<sequence>MLHALRNPRVPDKLFKDYYDGDIDHPSIHFGERGNKYDDAKKKIENKEKRAMQDLQKKNEVLVEENKILREEVDRYGFERDERLRTEREKLGIEKKERIQLTDEDMFKYNAIILDHFRSRDAMTNVAIKWNLVYMKEECYGNSRNMKSEDTAIDQGGPSGQFLSDAFLQMQKLSVPVGDKGRVEIFVQETAGDDRGNVVELIPQTDEYIKYIVNGLCVKQKTLDRVMLYSRAMGRMLVYHWPSLVLFMFFNPLHDLTTNNTRVQLHGFAIMTPFFKNLNENGNPWATDTIFRKYIPENYIKTRRAVLGGLIDGLSVRGKGNASDCIEEGSSLSRILCDVPLEAISKILFARPQLVFEDVKKVLSPVVYDEYGIWNGTDEELKE</sequence>
<evidence type="ECO:0000313" key="2">
    <source>
        <dbReference type="EMBL" id="KAL3800107.1"/>
    </source>
</evidence>
<dbReference type="Proteomes" id="UP001530400">
    <property type="component" value="Unassembled WGS sequence"/>
</dbReference>
<proteinExistence type="predicted"/>
<evidence type="ECO:0000313" key="3">
    <source>
        <dbReference type="Proteomes" id="UP001530400"/>
    </source>
</evidence>
<name>A0ABD3QJ30_9STRA</name>
<reference evidence="2 3" key="1">
    <citation type="submission" date="2024-10" db="EMBL/GenBank/DDBJ databases">
        <title>Updated reference genomes for cyclostephanoid diatoms.</title>
        <authorList>
            <person name="Roberts W.R."/>
            <person name="Alverson A.J."/>
        </authorList>
    </citation>
    <scope>NUCLEOTIDE SEQUENCE [LARGE SCALE GENOMIC DNA]</scope>
    <source>
        <strain evidence="2 3">AJA010-31</strain>
    </source>
</reference>
<dbReference type="EMBL" id="JALLPJ020000168">
    <property type="protein sequence ID" value="KAL3800107.1"/>
    <property type="molecule type" value="Genomic_DNA"/>
</dbReference>
<accession>A0ABD3QJ30</accession>
<comment type="caution">
    <text evidence="2">The sequence shown here is derived from an EMBL/GenBank/DDBJ whole genome shotgun (WGS) entry which is preliminary data.</text>
</comment>
<dbReference type="AlphaFoldDB" id="A0ABD3QJ30"/>
<feature type="coiled-coil region" evidence="1">
    <location>
        <begin position="37"/>
        <end position="72"/>
    </location>
</feature>
<evidence type="ECO:0000256" key="1">
    <source>
        <dbReference type="SAM" id="Coils"/>
    </source>
</evidence>
<protein>
    <submittedName>
        <fullName evidence="2">Uncharacterized protein</fullName>
    </submittedName>
</protein>